<keyword evidence="4" id="KW-0597">Phosphoprotein</keyword>
<dbReference type="SMART" id="SM00387">
    <property type="entry name" value="HATPase_c"/>
    <property type="match status" value="1"/>
</dbReference>
<evidence type="ECO:0000256" key="5">
    <source>
        <dbReference type="ARBA" id="ARBA00022679"/>
    </source>
</evidence>
<keyword evidence="6 10" id="KW-0418">Kinase</keyword>
<dbReference type="Pfam" id="PF00512">
    <property type="entry name" value="HisKA"/>
    <property type="match status" value="1"/>
</dbReference>
<feature type="transmembrane region" description="Helical" evidence="8">
    <location>
        <begin position="62"/>
        <end position="85"/>
    </location>
</feature>
<comment type="catalytic activity">
    <reaction evidence="1">
        <text>ATP + protein L-histidine = ADP + protein N-phospho-L-histidine.</text>
        <dbReference type="EC" id="2.7.13.3"/>
    </reaction>
</comment>
<dbReference type="OrthoDB" id="9806130at2"/>
<dbReference type="PROSITE" id="PS50109">
    <property type="entry name" value="HIS_KIN"/>
    <property type="match status" value="1"/>
</dbReference>
<sequence>MTNSFASSGDGLTAISPRSPCTCGGCGRRSRRIRNPLGIWPPSGASAIASSIRRKHVESTEWIVAAAVITAALAAGGAIVTAVIARRARSARDLSAAQLAGLRDQLRLERGERAREERVAASRRELAAFIAHDLRTPLSGIVAMSESLVDGVADDPQRFHGRIHDLGLQLSGMVDDLFELSKIESGSLGLALEPVSLVEVVSNAVMDHRSRYLDREIRLRVPEGGDVMAMGDERELSRAVSNLLLNAIQHSPAGAPVTVCAAVLDGRPVISVVDAGEGIPEAEIARVFEAGWRGPGASPSPVGAGAETGGAGLGLAIVRGIARAHHGEVSVRNIPGGCRFELSLPGGAGMSAA</sequence>
<reference evidence="10 11" key="1">
    <citation type="submission" date="2019-06" db="EMBL/GenBank/DDBJ databases">
        <authorList>
            <person name="Li F."/>
        </authorList>
    </citation>
    <scope>NUCLEOTIDE SEQUENCE [LARGE SCALE GENOMIC DNA]</scope>
    <source>
        <strain evidence="10 11">10F1D-1</strain>
    </source>
</reference>
<evidence type="ECO:0000313" key="11">
    <source>
        <dbReference type="Proteomes" id="UP000316252"/>
    </source>
</evidence>
<dbReference type="SUPFAM" id="SSF47384">
    <property type="entry name" value="Homodimeric domain of signal transducing histidine kinase"/>
    <property type="match status" value="1"/>
</dbReference>
<keyword evidence="8" id="KW-0812">Transmembrane</keyword>
<dbReference type="PANTHER" id="PTHR43711">
    <property type="entry name" value="TWO-COMPONENT HISTIDINE KINASE"/>
    <property type="match status" value="1"/>
</dbReference>
<evidence type="ECO:0000256" key="2">
    <source>
        <dbReference type="ARBA" id="ARBA00004236"/>
    </source>
</evidence>
<dbReference type="InterPro" id="IPR050736">
    <property type="entry name" value="Sensor_HK_Regulatory"/>
</dbReference>
<organism evidence="10 11">
    <name type="scientific">Schumannella soli</name>
    <dbReference type="NCBI Taxonomy" id="2590779"/>
    <lineage>
        <taxon>Bacteria</taxon>
        <taxon>Bacillati</taxon>
        <taxon>Actinomycetota</taxon>
        <taxon>Actinomycetes</taxon>
        <taxon>Micrococcales</taxon>
        <taxon>Microbacteriaceae</taxon>
        <taxon>Schumannella</taxon>
    </lineage>
</organism>
<dbReference type="GO" id="GO:0000155">
    <property type="term" value="F:phosphorelay sensor kinase activity"/>
    <property type="evidence" value="ECO:0007669"/>
    <property type="project" value="InterPro"/>
</dbReference>
<evidence type="ECO:0000256" key="4">
    <source>
        <dbReference type="ARBA" id="ARBA00022553"/>
    </source>
</evidence>
<dbReference type="EC" id="2.7.13.3" evidence="3"/>
<keyword evidence="5" id="KW-0808">Transferase</keyword>
<evidence type="ECO:0000256" key="8">
    <source>
        <dbReference type="SAM" id="Phobius"/>
    </source>
</evidence>
<evidence type="ECO:0000256" key="1">
    <source>
        <dbReference type="ARBA" id="ARBA00000085"/>
    </source>
</evidence>
<gene>
    <name evidence="10" type="ORF">FJ657_06380</name>
</gene>
<feature type="domain" description="Histidine kinase" evidence="9">
    <location>
        <begin position="129"/>
        <end position="348"/>
    </location>
</feature>
<dbReference type="CDD" id="cd00082">
    <property type="entry name" value="HisKA"/>
    <property type="match status" value="1"/>
</dbReference>
<dbReference type="PRINTS" id="PR00344">
    <property type="entry name" value="BCTRLSENSOR"/>
</dbReference>
<keyword evidence="8" id="KW-1133">Transmembrane helix</keyword>
<dbReference type="InterPro" id="IPR003661">
    <property type="entry name" value="HisK_dim/P_dom"/>
</dbReference>
<keyword evidence="8" id="KW-0472">Membrane</keyword>
<dbReference type="EMBL" id="VHQG01000002">
    <property type="protein sequence ID" value="TPW75514.1"/>
    <property type="molecule type" value="Genomic_DNA"/>
</dbReference>
<evidence type="ECO:0000259" key="9">
    <source>
        <dbReference type="PROSITE" id="PS50109"/>
    </source>
</evidence>
<dbReference type="InterPro" id="IPR005467">
    <property type="entry name" value="His_kinase_dom"/>
</dbReference>
<name>A0A506XRZ8_9MICO</name>
<dbReference type="Gene3D" id="1.10.287.130">
    <property type="match status" value="1"/>
</dbReference>
<evidence type="ECO:0000256" key="3">
    <source>
        <dbReference type="ARBA" id="ARBA00012438"/>
    </source>
</evidence>
<comment type="subcellular location">
    <subcellularLocation>
        <location evidence="2">Cell membrane</location>
    </subcellularLocation>
</comment>
<dbReference type="SMART" id="SM00388">
    <property type="entry name" value="HisKA"/>
    <property type="match status" value="1"/>
</dbReference>
<keyword evidence="7" id="KW-0902">Two-component regulatory system</keyword>
<dbReference type="InterPro" id="IPR003594">
    <property type="entry name" value="HATPase_dom"/>
</dbReference>
<dbReference type="GO" id="GO:0005886">
    <property type="term" value="C:plasma membrane"/>
    <property type="evidence" value="ECO:0007669"/>
    <property type="project" value="UniProtKB-SubCell"/>
</dbReference>
<dbReference type="Gene3D" id="3.30.565.10">
    <property type="entry name" value="Histidine kinase-like ATPase, C-terminal domain"/>
    <property type="match status" value="1"/>
</dbReference>
<dbReference type="InterPro" id="IPR004358">
    <property type="entry name" value="Sig_transdc_His_kin-like_C"/>
</dbReference>
<keyword evidence="11" id="KW-1185">Reference proteome</keyword>
<protein>
    <recommendedName>
        <fullName evidence="3">histidine kinase</fullName>
        <ecNumber evidence="3">2.7.13.3</ecNumber>
    </recommendedName>
</protein>
<accession>A0A506XRZ8</accession>
<dbReference type="AlphaFoldDB" id="A0A506XRZ8"/>
<comment type="caution">
    <text evidence="10">The sequence shown here is derived from an EMBL/GenBank/DDBJ whole genome shotgun (WGS) entry which is preliminary data.</text>
</comment>
<dbReference type="SUPFAM" id="SSF55874">
    <property type="entry name" value="ATPase domain of HSP90 chaperone/DNA topoisomerase II/histidine kinase"/>
    <property type="match status" value="1"/>
</dbReference>
<dbReference type="PANTHER" id="PTHR43711:SF1">
    <property type="entry name" value="HISTIDINE KINASE 1"/>
    <property type="match status" value="1"/>
</dbReference>
<dbReference type="InterPro" id="IPR036097">
    <property type="entry name" value="HisK_dim/P_sf"/>
</dbReference>
<evidence type="ECO:0000313" key="10">
    <source>
        <dbReference type="EMBL" id="TPW75514.1"/>
    </source>
</evidence>
<dbReference type="Pfam" id="PF02518">
    <property type="entry name" value="HATPase_c"/>
    <property type="match status" value="1"/>
</dbReference>
<dbReference type="Proteomes" id="UP000316252">
    <property type="component" value="Unassembled WGS sequence"/>
</dbReference>
<dbReference type="InterPro" id="IPR036890">
    <property type="entry name" value="HATPase_C_sf"/>
</dbReference>
<evidence type="ECO:0000256" key="7">
    <source>
        <dbReference type="ARBA" id="ARBA00023012"/>
    </source>
</evidence>
<dbReference type="CDD" id="cd00075">
    <property type="entry name" value="HATPase"/>
    <property type="match status" value="1"/>
</dbReference>
<evidence type="ECO:0000256" key="6">
    <source>
        <dbReference type="ARBA" id="ARBA00022777"/>
    </source>
</evidence>
<proteinExistence type="predicted"/>